<gene>
    <name evidence="2" type="ORF">J2W61_004665</name>
</gene>
<protein>
    <submittedName>
        <fullName evidence="2">Uncharacterized protein</fullName>
    </submittedName>
</protein>
<feature type="region of interest" description="Disordered" evidence="1">
    <location>
        <begin position="1"/>
        <end position="27"/>
    </location>
</feature>
<evidence type="ECO:0000256" key="1">
    <source>
        <dbReference type="SAM" id="MobiDB-lite"/>
    </source>
</evidence>
<organism evidence="2 3">
    <name type="scientific">Agrobacterium tumefaciens</name>
    <dbReference type="NCBI Taxonomy" id="358"/>
    <lineage>
        <taxon>Bacteria</taxon>
        <taxon>Pseudomonadati</taxon>
        <taxon>Pseudomonadota</taxon>
        <taxon>Alphaproteobacteria</taxon>
        <taxon>Hyphomicrobiales</taxon>
        <taxon>Rhizobiaceae</taxon>
        <taxon>Rhizobium/Agrobacterium group</taxon>
        <taxon>Agrobacterium</taxon>
        <taxon>Agrobacterium tumefaciens complex</taxon>
    </lineage>
</organism>
<dbReference type="RefSeq" id="WP_020808156.1">
    <property type="nucleotide sequence ID" value="NZ_JAGIPD010000006.1"/>
</dbReference>
<reference evidence="2" key="1">
    <citation type="submission" date="2023-07" db="EMBL/GenBank/DDBJ databases">
        <title>Sorghum-associated microbial communities from plants grown in Nebraska, USA.</title>
        <authorList>
            <person name="Schachtman D."/>
        </authorList>
    </citation>
    <scope>NUCLEOTIDE SEQUENCE</scope>
    <source>
        <strain evidence="2">1457</strain>
    </source>
</reference>
<accession>A0AAW8M0G5</accession>
<evidence type="ECO:0000313" key="3">
    <source>
        <dbReference type="Proteomes" id="UP001265315"/>
    </source>
</evidence>
<sequence length="94" mass="10470">MSVTDFPKHQTKNLSKEPRAPAGFSFGRMPGYLRVYCQQTGRQEAIKAHRSEQGDGTGIFTNGDERNPPIAAAGIPLPFRDRGKQQHSLIRFLS</sequence>
<feature type="compositionally biased region" description="Basic and acidic residues" evidence="1">
    <location>
        <begin position="44"/>
        <end position="53"/>
    </location>
</feature>
<dbReference type="GeneID" id="92925314"/>
<dbReference type="Proteomes" id="UP001265315">
    <property type="component" value="Unassembled WGS sequence"/>
</dbReference>
<proteinExistence type="predicted"/>
<dbReference type="AlphaFoldDB" id="A0AAW8M0G5"/>
<comment type="caution">
    <text evidence="2">The sequence shown here is derived from an EMBL/GenBank/DDBJ whole genome shotgun (WGS) entry which is preliminary data.</text>
</comment>
<dbReference type="EMBL" id="JAVDSW010000006">
    <property type="protein sequence ID" value="MDR6704790.1"/>
    <property type="molecule type" value="Genomic_DNA"/>
</dbReference>
<evidence type="ECO:0000313" key="2">
    <source>
        <dbReference type="EMBL" id="MDR6704790.1"/>
    </source>
</evidence>
<name>A0AAW8M0G5_AGRTU</name>
<feature type="region of interest" description="Disordered" evidence="1">
    <location>
        <begin position="44"/>
        <end position="77"/>
    </location>
</feature>